<evidence type="ECO:0000313" key="1">
    <source>
        <dbReference type="EMBL" id="MFD2922013.1"/>
    </source>
</evidence>
<dbReference type="RefSeq" id="WP_386103306.1">
    <property type="nucleotide sequence ID" value="NZ_JBHUOZ010000003.1"/>
</dbReference>
<name>A0ABW6AE45_9BACT</name>
<reference evidence="2" key="1">
    <citation type="journal article" date="2019" name="Int. J. Syst. Evol. Microbiol.">
        <title>The Global Catalogue of Microorganisms (GCM) 10K type strain sequencing project: providing services to taxonomists for standard genome sequencing and annotation.</title>
        <authorList>
            <consortium name="The Broad Institute Genomics Platform"/>
            <consortium name="The Broad Institute Genome Sequencing Center for Infectious Disease"/>
            <person name="Wu L."/>
            <person name="Ma J."/>
        </authorList>
    </citation>
    <scope>NUCLEOTIDE SEQUENCE [LARGE SCALE GENOMIC DNA]</scope>
    <source>
        <strain evidence="2">KCTC 23299</strain>
    </source>
</reference>
<protein>
    <submittedName>
        <fullName evidence="1">Uncharacterized protein</fullName>
    </submittedName>
</protein>
<proteinExistence type="predicted"/>
<gene>
    <name evidence="1" type="ORF">ACFS6H_19995</name>
</gene>
<dbReference type="Pfam" id="PF25185">
    <property type="entry name" value="Tad3"/>
    <property type="match status" value="1"/>
</dbReference>
<dbReference type="InterPro" id="IPR057383">
    <property type="entry name" value="Tad3"/>
</dbReference>
<keyword evidence="2" id="KW-1185">Reference proteome</keyword>
<organism evidence="1 2">
    <name type="scientific">Terrimonas rubra</name>
    <dbReference type="NCBI Taxonomy" id="1035890"/>
    <lineage>
        <taxon>Bacteria</taxon>
        <taxon>Pseudomonadati</taxon>
        <taxon>Bacteroidota</taxon>
        <taxon>Chitinophagia</taxon>
        <taxon>Chitinophagales</taxon>
        <taxon>Chitinophagaceae</taxon>
        <taxon>Terrimonas</taxon>
    </lineage>
</organism>
<sequence length="204" mass="23215">MTNTKSHAQLEFDILQSTIPDAAILPFKNEILALCDKFGQSGQSGGSAPYTACVISKAVELLLLQQPICEITGHESEWVNVSDLGNELLYQNKRCSALFKNGDGTCSYVDAIVWKGEEEWDTFTGSVYVDNNSWELIRSKQNVKFPFKPKTFYVDVVRVPISKQEAENNNLHYIEGSDRECYYTVLKDPKQLDEVFEYYNKRVC</sequence>
<comment type="caution">
    <text evidence="1">The sequence shown here is derived from an EMBL/GenBank/DDBJ whole genome shotgun (WGS) entry which is preliminary data.</text>
</comment>
<evidence type="ECO:0000313" key="2">
    <source>
        <dbReference type="Proteomes" id="UP001597511"/>
    </source>
</evidence>
<dbReference type="Proteomes" id="UP001597511">
    <property type="component" value="Unassembled WGS sequence"/>
</dbReference>
<dbReference type="EMBL" id="JBHUOZ010000003">
    <property type="protein sequence ID" value="MFD2922013.1"/>
    <property type="molecule type" value="Genomic_DNA"/>
</dbReference>
<accession>A0ABW6AE45</accession>